<dbReference type="PANTHER" id="PTHR21310">
    <property type="entry name" value="AMINOGLYCOSIDE PHOSPHOTRANSFERASE-RELATED-RELATED"/>
    <property type="match status" value="1"/>
</dbReference>
<dbReference type="InterPro" id="IPR011009">
    <property type="entry name" value="Kinase-like_dom_sf"/>
</dbReference>
<dbReference type="InterPro" id="IPR051678">
    <property type="entry name" value="AGP_Transferase"/>
</dbReference>
<dbReference type="PANTHER" id="PTHR21310:SF13">
    <property type="entry name" value="AMINOGLYCOSIDE PHOSPHOTRANSFERASE DOMAIN-CONTAINING PROTEIN"/>
    <property type="match status" value="1"/>
</dbReference>
<sequence length="405" mass="46790">MSNLGLPGPPGPNEGSQEVEEGWVVEPTTENIRKTLKKRYPGSDIVVEFFSEGAYNKLYQITINIHTTYLLRVSLPVDPIYKTMSEVATLEFVATISDIPIPMPVLFDSTRHSPIGLEWIMMTKLDGATLHNIWPRLEFVQKAYVVRRIALFQLSLFQRRFWRIGNLYRESPLQPERIVSIPFFQGRRAWIVNNRGPFPNSKQWIYARLHLQRRDAAHIRMKYRTQNGNGPLTREDFDRAGRTLELASRLYPFIALLFPGNGNTFEQTVLHHDDLHANNILANDSGIVTGVVDWECVSALPLWKACFYPKFLYAPPRHTPEEDPLQDPDLLAVQDRFLRAVFLQEMELQSPEWMHIYRTSVRQRDLNFAVDKIGNEDKQSQIEAWLTNLERGQAEPSLLDTTFGL</sequence>
<keyword evidence="4" id="KW-1185">Reference proteome</keyword>
<dbReference type="AlphaFoldDB" id="A0AAE8SPY0"/>
<gene>
    <name evidence="3" type="ORF">FTOL_13050</name>
</gene>
<evidence type="ECO:0000313" key="3">
    <source>
        <dbReference type="EMBL" id="SPJ89689.1"/>
    </source>
</evidence>
<proteinExistence type="predicted"/>
<dbReference type="EMBL" id="ONZP01000699">
    <property type="protein sequence ID" value="SPJ89689.1"/>
    <property type="molecule type" value="Genomic_DNA"/>
</dbReference>
<feature type="domain" description="Aminoglycoside phosphotransferase" evidence="2">
    <location>
        <begin position="47"/>
        <end position="298"/>
    </location>
</feature>
<dbReference type="Pfam" id="PF01636">
    <property type="entry name" value="APH"/>
    <property type="match status" value="1"/>
</dbReference>
<protein>
    <recommendedName>
        <fullName evidence="2">Aminoglycoside phosphotransferase domain-containing protein</fullName>
    </recommendedName>
</protein>
<name>A0AAE8SPY0_9HYPO</name>
<dbReference type="SUPFAM" id="SSF56112">
    <property type="entry name" value="Protein kinase-like (PK-like)"/>
    <property type="match status" value="1"/>
</dbReference>
<feature type="region of interest" description="Disordered" evidence="1">
    <location>
        <begin position="1"/>
        <end position="21"/>
    </location>
</feature>
<dbReference type="InterPro" id="IPR002575">
    <property type="entry name" value="Aminoglycoside_PTrfase"/>
</dbReference>
<accession>A0AAE8SPY0</accession>
<dbReference type="Gene3D" id="3.90.1200.10">
    <property type="match status" value="1"/>
</dbReference>
<reference evidence="3" key="1">
    <citation type="submission" date="2018-03" db="EMBL/GenBank/DDBJ databases">
        <authorList>
            <person name="Guldener U."/>
        </authorList>
    </citation>
    <scope>NUCLEOTIDE SEQUENCE</scope>
</reference>
<evidence type="ECO:0000259" key="2">
    <source>
        <dbReference type="Pfam" id="PF01636"/>
    </source>
</evidence>
<dbReference type="Proteomes" id="UP001187734">
    <property type="component" value="Unassembled WGS sequence"/>
</dbReference>
<comment type="caution">
    <text evidence="3">The sequence shown here is derived from an EMBL/GenBank/DDBJ whole genome shotgun (WGS) entry which is preliminary data.</text>
</comment>
<evidence type="ECO:0000256" key="1">
    <source>
        <dbReference type="SAM" id="MobiDB-lite"/>
    </source>
</evidence>
<evidence type="ECO:0000313" key="4">
    <source>
        <dbReference type="Proteomes" id="UP001187734"/>
    </source>
</evidence>
<organism evidence="3 4">
    <name type="scientific">Fusarium torulosum</name>
    <dbReference type="NCBI Taxonomy" id="33205"/>
    <lineage>
        <taxon>Eukaryota</taxon>
        <taxon>Fungi</taxon>
        <taxon>Dikarya</taxon>
        <taxon>Ascomycota</taxon>
        <taxon>Pezizomycotina</taxon>
        <taxon>Sordariomycetes</taxon>
        <taxon>Hypocreomycetidae</taxon>
        <taxon>Hypocreales</taxon>
        <taxon>Nectriaceae</taxon>
        <taxon>Fusarium</taxon>
    </lineage>
</organism>